<evidence type="ECO:0000256" key="5">
    <source>
        <dbReference type="ARBA" id="ARBA00023125"/>
    </source>
</evidence>
<evidence type="ECO:0000259" key="10">
    <source>
        <dbReference type="PROSITE" id="PS50884"/>
    </source>
</evidence>
<evidence type="ECO:0000256" key="9">
    <source>
        <dbReference type="RuleBase" id="RU369094"/>
    </source>
</evidence>
<keyword evidence="5 8" id="KW-0238">DNA-binding</keyword>
<comment type="function">
    <text evidence="9">Transcription factor that binds specifically to a 5'-AA[AG]G-3' consensus core sequence.</text>
</comment>
<evidence type="ECO:0000256" key="2">
    <source>
        <dbReference type="ARBA" id="ARBA00022771"/>
    </source>
</evidence>
<evidence type="ECO:0000256" key="4">
    <source>
        <dbReference type="ARBA" id="ARBA00023015"/>
    </source>
</evidence>
<organism evidence="11 12">
    <name type="scientific">Crotalaria pallida</name>
    <name type="common">Smooth rattlebox</name>
    <name type="synonym">Crotalaria striata</name>
    <dbReference type="NCBI Taxonomy" id="3830"/>
    <lineage>
        <taxon>Eukaryota</taxon>
        <taxon>Viridiplantae</taxon>
        <taxon>Streptophyta</taxon>
        <taxon>Embryophyta</taxon>
        <taxon>Tracheophyta</taxon>
        <taxon>Spermatophyta</taxon>
        <taxon>Magnoliopsida</taxon>
        <taxon>eudicotyledons</taxon>
        <taxon>Gunneridae</taxon>
        <taxon>Pentapetalae</taxon>
        <taxon>rosids</taxon>
        <taxon>fabids</taxon>
        <taxon>Fabales</taxon>
        <taxon>Fabaceae</taxon>
        <taxon>Papilionoideae</taxon>
        <taxon>50 kb inversion clade</taxon>
        <taxon>genistoids sensu lato</taxon>
        <taxon>core genistoids</taxon>
        <taxon>Crotalarieae</taxon>
        <taxon>Crotalaria</taxon>
    </lineage>
</organism>
<dbReference type="Proteomes" id="UP001372338">
    <property type="component" value="Unassembled WGS sequence"/>
</dbReference>
<keyword evidence="4 9" id="KW-0805">Transcription regulation</keyword>
<comment type="caution">
    <text evidence="11">The sequence shown here is derived from an EMBL/GenBank/DDBJ whole genome shotgun (WGS) entry which is preliminary data.</text>
</comment>
<dbReference type="GO" id="GO:0003677">
    <property type="term" value="F:DNA binding"/>
    <property type="evidence" value="ECO:0007669"/>
    <property type="project" value="UniProtKB-UniRule"/>
</dbReference>
<protein>
    <recommendedName>
        <fullName evidence="9">Dof zinc finger protein</fullName>
    </recommendedName>
</protein>
<keyword evidence="6 9" id="KW-0804">Transcription</keyword>
<dbReference type="Pfam" id="PF02701">
    <property type="entry name" value="Zn_ribbon_Dof"/>
    <property type="match status" value="1"/>
</dbReference>
<dbReference type="GO" id="GO:0008270">
    <property type="term" value="F:zinc ion binding"/>
    <property type="evidence" value="ECO:0007669"/>
    <property type="project" value="UniProtKB-KW"/>
</dbReference>
<evidence type="ECO:0000256" key="8">
    <source>
        <dbReference type="PROSITE-ProRule" id="PRU00071"/>
    </source>
</evidence>
<dbReference type="EMBL" id="JAYWIO010000008">
    <property type="protein sequence ID" value="KAK7246477.1"/>
    <property type="molecule type" value="Genomic_DNA"/>
</dbReference>
<dbReference type="InterPro" id="IPR045174">
    <property type="entry name" value="Dof"/>
</dbReference>
<sequence length="227" mass="24512">MEQGGEGRVGGGDETRVVEMQQGGGVHVHQPQRPIQQPPRQCPRCGSMNTKFCYYNNYSLTQPRHYCKTCKRYWTQGGALRNIPIGGTRRRGGKHVVNNSSSFPRSPQPTHQGVVVHQPNMITTVKTSTTTTTNPSLAAVAPNSFIGSFHKGGGVSGLYSSSLPMIHSMNRSQSHLFNQSIKVGSSSSSNLGLVSGGIGVGNVGSIVASHQRHNVQQSMYLPQQQDI</sequence>
<evidence type="ECO:0000313" key="12">
    <source>
        <dbReference type="Proteomes" id="UP001372338"/>
    </source>
</evidence>
<dbReference type="InterPro" id="IPR003851">
    <property type="entry name" value="Znf_Dof"/>
</dbReference>
<evidence type="ECO:0000313" key="11">
    <source>
        <dbReference type="EMBL" id="KAK7246477.1"/>
    </source>
</evidence>
<dbReference type="PROSITE" id="PS50884">
    <property type="entry name" value="ZF_DOF_2"/>
    <property type="match status" value="1"/>
</dbReference>
<evidence type="ECO:0000256" key="1">
    <source>
        <dbReference type="ARBA" id="ARBA00022723"/>
    </source>
</evidence>
<reference evidence="11 12" key="1">
    <citation type="submission" date="2024-01" db="EMBL/GenBank/DDBJ databases">
        <title>The genomes of 5 underutilized Papilionoideae crops provide insights into root nodulation and disease resistanc.</title>
        <authorList>
            <person name="Yuan L."/>
        </authorList>
    </citation>
    <scope>NUCLEOTIDE SEQUENCE [LARGE SCALE GENOMIC DNA]</scope>
    <source>
        <strain evidence="11">ZHUSHIDOU_FW_LH</strain>
        <tissue evidence="11">Leaf</tissue>
    </source>
</reference>
<keyword evidence="7 8" id="KW-0539">Nucleus</keyword>
<proteinExistence type="predicted"/>
<dbReference type="GO" id="GO:0003700">
    <property type="term" value="F:DNA-binding transcription factor activity"/>
    <property type="evidence" value="ECO:0007669"/>
    <property type="project" value="UniProtKB-UniRule"/>
</dbReference>
<keyword evidence="2 8" id="KW-0863">Zinc-finger</keyword>
<dbReference type="PROSITE" id="PS01361">
    <property type="entry name" value="ZF_DOF_1"/>
    <property type="match status" value="1"/>
</dbReference>
<dbReference type="AlphaFoldDB" id="A0AAN9E743"/>
<keyword evidence="3 9" id="KW-0862">Zinc</keyword>
<evidence type="ECO:0000256" key="3">
    <source>
        <dbReference type="ARBA" id="ARBA00022833"/>
    </source>
</evidence>
<dbReference type="GO" id="GO:0005634">
    <property type="term" value="C:nucleus"/>
    <property type="evidence" value="ECO:0007669"/>
    <property type="project" value="UniProtKB-SubCell"/>
</dbReference>
<dbReference type="PANTHER" id="PTHR31992">
    <property type="entry name" value="DOF ZINC FINGER PROTEIN DOF1.4-RELATED"/>
    <property type="match status" value="1"/>
</dbReference>
<evidence type="ECO:0000256" key="6">
    <source>
        <dbReference type="ARBA" id="ARBA00023163"/>
    </source>
</evidence>
<evidence type="ECO:0000256" key="7">
    <source>
        <dbReference type="ARBA" id="ARBA00023242"/>
    </source>
</evidence>
<keyword evidence="1 9" id="KW-0479">Metal-binding</keyword>
<gene>
    <name evidence="11" type="ORF">RIF29_41345</name>
</gene>
<accession>A0AAN9E743</accession>
<keyword evidence="12" id="KW-1185">Reference proteome</keyword>
<name>A0AAN9E743_CROPI</name>
<comment type="subcellular location">
    <subcellularLocation>
        <location evidence="8 9">Nucleus</location>
    </subcellularLocation>
</comment>
<feature type="domain" description="Dof-type" evidence="10">
    <location>
        <begin position="40"/>
        <end position="94"/>
    </location>
</feature>